<dbReference type="PANTHER" id="PTHR43737:SF1">
    <property type="entry name" value="DUF1501 DOMAIN-CONTAINING PROTEIN"/>
    <property type="match status" value="1"/>
</dbReference>
<dbReference type="InterPro" id="IPR017850">
    <property type="entry name" value="Alkaline_phosphatase_core_sf"/>
</dbReference>
<evidence type="ECO:0000313" key="2">
    <source>
        <dbReference type="EMBL" id="QDU82239.1"/>
    </source>
</evidence>
<dbReference type="PANTHER" id="PTHR43737">
    <property type="entry name" value="BLL7424 PROTEIN"/>
    <property type="match status" value="1"/>
</dbReference>
<proteinExistence type="predicted"/>
<dbReference type="SUPFAM" id="SSF53649">
    <property type="entry name" value="Alkaline phosphatase-like"/>
    <property type="match status" value="1"/>
</dbReference>
<feature type="signal peptide" evidence="1">
    <location>
        <begin position="1"/>
        <end position="37"/>
    </location>
</feature>
<evidence type="ECO:0000256" key="1">
    <source>
        <dbReference type="SAM" id="SignalP"/>
    </source>
</evidence>
<evidence type="ECO:0000313" key="3">
    <source>
        <dbReference type="Proteomes" id="UP000317178"/>
    </source>
</evidence>
<dbReference type="Proteomes" id="UP000317178">
    <property type="component" value="Chromosome"/>
</dbReference>
<organism evidence="2 3">
    <name type="scientific">Polystyrenella longa</name>
    <dbReference type="NCBI Taxonomy" id="2528007"/>
    <lineage>
        <taxon>Bacteria</taxon>
        <taxon>Pseudomonadati</taxon>
        <taxon>Planctomycetota</taxon>
        <taxon>Planctomycetia</taxon>
        <taxon>Planctomycetales</taxon>
        <taxon>Planctomycetaceae</taxon>
        <taxon>Polystyrenella</taxon>
    </lineage>
</organism>
<dbReference type="Gene3D" id="3.40.720.10">
    <property type="entry name" value="Alkaline Phosphatase, subunit A"/>
    <property type="match status" value="1"/>
</dbReference>
<name>A0A518CSM6_9PLAN</name>
<evidence type="ECO:0008006" key="4">
    <source>
        <dbReference type="Google" id="ProtNLM"/>
    </source>
</evidence>
<accession>A0A518CSM6</accession>
<dbReference type="KEGG" id="plon:Pla110_39940"/>
<dbReference type="InterPro" id="IPR010869">
    <property type="entry name" value="DUF1501"/>
</dbReference>
<feature type="chain" id="PRO_5021756509" description="Sulfatase" evidence="1">
    <location>
        <begin position="38"/>
        <end position="474"/>
    </location>
</feature>
<keyword evidence="1" id="KW-0732">Signal</keyword>
<dbReference type="EMBL" id="CP036281">
    <property type="protein sequence ID" value="QDU82239.1"/>
    <property type="molecule type" value="Genomic_DNA"/>
</dbReference>
<keyword evidence="3" id="KW-1185">Reference proteome</keyword>
<gene>
    <name evidence="2" type="ORF">Pla110_39940</name>
</gene>
<dbReference type="AlphaFoldDB" id="A0A518CSM6"/>
<dbReference type="PROSITE" id="PS51318">
    <property type="entry name" value="TAT"/>
    <property type="match status" value="1"/>
</dbReference>
<reference evidence="2 3" key="1">
    <citation type="submission" date="2019-02" db="EMBL/GenBank/DDBJ databases">
        <title>Deep-cultivation of Planctomycetes and their phenomic and genomic characterization uncovers novel biology.</title>
        <authorList>
            <person name="Wiegand S."/>
            <person name="Jogler M."/>
            <person name="Boedeker C."/>
            <person name="Pinto D."/>
            <person name="Vollmers J."/>
            <person name="Rivas-Marin E."/>
            <person name="Kohn T."/>
            <person name="Peeters S.H."/>
            <person name="Heuer A."/>
            <person name="Rast P."/>
            <person name="Oberbeckmann S."/>
            <person name="Bunk B."/>
            <person name="Jeske O."/>
            <person name="Meyerdierks A."/>
            <person name="Storesund J.E."/>
            <person name="Kallscheuer N."/>
            <person name="Luecker S."/>
            <person name="Lage O.M."/>
            <person name="Pohl T."/>
            <person name="Merkel B.J."/>
            <person name="Hornburger P."/>
            <person name="Mueller R.-W."/>
            <person name="Bruemmer F."/>
            <person name="Labrenz M."/>
            <person name="Spormann A.M."/>
            <person name="Op den Camp H."/>
            <person name="Overmann J."/>
            <person name="Amann R."/>
            <person name="Jetten M.S.M."/>
            <person name="Mascher T."/>
            <person name="Medema M.H."/>
            <person name="Devos D.P."/>
            <person name="Kaster A.-K."/>
            <person name="Ovreas L."/>
            <person name="Rohde M."/>
            <person name="Galperin M.Y."/>
            <person name="Jogler C."/>
        </authorList>
    </citation>
    <scope>NUCLEOTIDE SEQUENCE [LARGE SCALE GENOMIC DNA]</scope>
    <source>
        <strain evidence="2 3">Pla110</strain>
    </source>
</reference>
<sequence length="474" mass="53003" precursor="true">MSQSEYKNTRREWLSQAACGFGSLALSSLLHSQTACASENPLSARQPMFPPRAKRVIFLFMGGGPSHVDTFDYKPELFKHNGQDIDFTGVRFDTFGKKSKRKLMQPLWKFQQHGECGQQVSELFPEMAKHVDKLCMIHSMQTEGVAHGPSTLFLHTGATSLVRPSMGSWVTYGLGSLNKNVPGFVTLNPSPNQGGPRNYANAFLPTIYQGTAIGRSGMKAVDSKIRNIENHHTSPLLQEKQFDFLQALNRAQQKNDLNNDRLEATIDSFELAYRMQLHAPEIMNLSTETAATFEAYGINNKETEDFGRQCLMARRLAEADVRYIQVCYSDASGNPKWDQHSDMPKHAQHAKAIDQPVAALLEDLEQRGMLEDTLIWWGGEFGRTPFSQSNNGRDHNPRGFTVWLAGGGTRPGFAYGATDEIGHVAVDNKVHMHDLHATILHLLGLDHEKLTYRHAGRDFRLTDVAGRVVHDLLA</sequence>
<dbReference type="RefSeq" id="WP_144998241.1">
    <property type="nucleotide sequence ID" value="NZ_CP036281.1"/>
</dbReference>
<dbReference type="OrthoDB" id="127333at2"/>
<protein>
    <recommendedName>
        <fullName evidence="4">Sulfatase</fullName>
    </recommendedName>
</protein>
<dbReference type="Pfam" id="PF07394">
    <property type="entry name" value="DUF1501"/>
    <property type="match status" value="1"/>
</dbReference>
<dbReference type="InterPro" id="IPR006311">
    <property type="entry name" value="TAT_signal"/>
</dbReference>